<protein>
    <submittedName>
        <fullName evidence="1">ABC transporter ATP-binding protein</fullName>
    </submittedName>
</protein>
<dbReference type="Proteomes" id="UP000325081">
    <property type="component" value="Unassembled WGS sequence"/>
</dbReference>
<sequence length="116" mass="12557">MVDHILLGNFVVGVVDLTSPPKLLLHVLNIHHILKLENGQGSAQMPQVPQLFQPQAASVFVENNFWQSLEIPQCLSCPDAVSLRGSPMCAAACIDGDSYVKTKSADGKERSNCRAT</sequence>
<keyword evidence="1" id="KW-0547">Nucleotide-binding</keyword>
<name>A0A5A7QCB5_STRAF</name>
<dbReference type="EMBL" id="BKCP01006404">
    <property type="protein sequence ID" value="GER42638.1"/>
    <property type="molecule type" value="Genomic_DNA"/>
</dbReference>
<reference evidence="2" key="1">
    <citation type="journal article" date="2019" name="Curr. Biol.">
        <title>Genome Sequence of Striga asiatica Provides Insight into the Evolution of Plant Parasitism.</title>
        <authorList>
            <person name="Yoshida S."/>
            <person name="Kim S."/>
            <person name="Wafula E.K."/>
            <person name="Tanskanen J."/>
            <person name="Kim Y.M."/>
            <person name="Honaas L."/>
            <person name="Yang Z."/>
            <person name="Spallek T."/>
            <person name="Conn C.E."/>
            <person name="Ichihashi Y."/>
            <person name="Cheong K."/>
            <person name="Cui S."/>
            <person name="Der J.P."/>
            <person name="Gundlach H."/>
            <person name="Jiao Y."/>
            <person name="Hori C."/>
            <person name="Ishida J.K."/>
            <person name="Kasahara H."/>
            <person name="Kiba T."/>
            <person name="Kim M.S."/>
            <person name="Koo N."/>
            <person name="Laohavisit A."/>
            <person name="Lee Y.H."/>
            <person name="Lumba S."/>
            <person name="McCourt P."/>
            <person name="Mortimer J.C."/>
            <person name="Mutuku J.M."/>
            <person name="Nomura T."/>
            <person name="Sasaki-Sekimoto Y."/>
            <person name="Seto Y."/>
            <person name="Wang Y."/>
            <person name="Wakatake T."/>
            <person name="Sakakibara H."/>
            <person name="Demura T."/>
            <person name="Yamaguchi S."/>
            <person name="Yoneyama K."/>
            <person name="Manabe R.I."/>
            <person name="Nelson D.C."/>
            <person name="Schulman A.H."/>
            <person name="Timko M.P."/>
            <person name="dePamphilis C.W."/>
            <person name="Choi D."/>
            <person name="Shirasu K."/>
        </authorList>
    </citation>
    <scope>NUCLEOTIDE SEQUENCE [LARGE SCALE GENOMIC DNA]</scope>
    <source>
        <strain evidence="2">cv. UVA1</strain>
    </source>
</reference>
<accession>A0A5A7QCB5</accession>
<keyword evidence="1" id="KW-0067">ATP-binding</keyword>
<dbReference type="GO" id="GO:0005524">
    <property type="term" value="F:ATP binding"/>
    <property type="evidence" value="ECO:0007669"/>
    <property type="project" value="UniProtKB-KW"/>
</dbReference>
<organism evidence="1 2">
    <name type="scientific">Striga asiatica</name>
    <name type="common">Asiatic witchweed</name>
    <name type="synonym">Buchnera asiatica</name>
    <dbReference type="NCBI Taxonomy" id="4170"/>
    <lineage>
        <taxon>Eukaryota</taxon>
        <taxon>Viridiplantae</taxon>
        <taxon>Streptophyta</taxon>
        <taxon>Embryophyta</taxon>
        <taxon>Tracheophyta</taxon>
        <taxon>Spermatophyta</taxon>
        <taxon>Magnoliopsida</taxon>
        <taxon>eudicotyledons</taxon>
        <taxon>Gunneridae</taxon>
        <taxon>Pentapetalae</taxon>
        <taxon>asterids</taxon>
        <taxon>lamiids</taxon>
        <taxon>Lamiales</taxon>
        <taxon>Orobanchaceae</taxon>
        <taxon>Buchnereae</taxon>
        <taxon>Striga</taxon>
    </lineage>
</organism>
<keyword evidence="2" id="KW-1185">Reference proteome</keyword>
<comment type="caution">
    <text evidence="1">The sequence shown here is derived from an EMBL/GenBank/DDBJ whole genome shotgun (WGS) entry which is preliminary data.</text>
</comment>
<evidence type="ECO:0000313" key="1">
    <source>
        <dbReference type="EMBL" id="GER42638.1"/>
    </source>
</evidence>
<evidence type="ECO:0000313" key="2">
    <source>
        <dbReference type="Proteomes" id="UP000325081"/>
    </source>
</evidence>
<dbReference type="AlphaFoldDB" id="A0A5A7QCB5"/>
<proteinExistence type="predicted"/>
<gene>
    <name evidence="1" type="ORF">STAS_19435</name>
</gene>